<name>A0A6C0H9B3_9ZZZZ</name>
<evidence type="ECO:0000313" key="1">
    <source>
        <dbReference type="EMBL" id="QHT77109.1"/>
    </source>
</evidence>
<proteinExistence type="predicted"/>
<organism evidence="1">
    <name type="scientific">viral metagenome</name>
    <dbReference type="NCBI Taxonomy" id="1070528"/>
    <lineage>
        <taxon>unclassified sequences</taxon>
        <taxon>metagenomes</taxon>
        <taxon>organismal metagenomes</taxon>
    </lineage>
</organism>
<protein>
    <submittedName>
        <fullName evidence="1">Uncharacterized protein</fullName>
    </submittedName>
</protein>
<accession>A0A6C0H9B3</accession>
<dbReference type="AlphaFoldDB" id="A0A6C0H9B3"/>
<dbReference type="EMBL" id="MN739916">
    <property type="protein sequence ID" value="QHT77109.1"/>
    <property type="molecule type" value="Genomic_DNA"/>
</dbReference>
<reference evidence="1" key="1">
    <citation type="journal article" date="2020" name="Nature">
        <title>Giant virus diversity and host interactions through global metagenomics.</title>
        <authorList>
            <person name="Schulz F."/>
            <person name="Roux S."/>
            <person name="Paez-Espino D."/>
            <person name="Jungbluth S."/>
            <person name="Walsh D.A."/>
            <person name="Denef V.J."/>
            <person name="McMahon K.D."/>
            <person name="Konstantinidis K.T."/>
            <person name="Eloe-Fadrosh E.A."/>
            <person name="Kyrpides N.C."/>
            <person name="Woyke T."/>
        </authorList>
    </citation>
    <scope>NUCLEOTIDE SEQUENCE</scope>
    <source>
        <strain evidence="1">GVMAG-M-3300023179-86</strain>
    </source>
</reference>
<sequence length="76" mass="8875">MRYISNIISLFVKNEKKVLGRWNIDYCNQKVNSKIDLSNEDHCGPCGQYILNKTLNKDCIKNENHPSENFEVKNSK</sequence>